<keyword evidence="3" id="KW-1185">Reference proteome</keyword>
<feature type="region of interest" description="Disordered" evidence="1">
    <location>
        <begin position="1"/>
        <end position="24"/>
    </location>
</feature>
<organism evidence="2 3">
    <name type="scientific">Phytophthora infestans</name>
    <name type="common">Potato late blight agent</name>
    <name type="synonym">Botrytis infestans</name>
    <dbReference type="NCBI Taxonomy" id="4787"/>
    <lineage>
        <taxon>Eukaryota</taxon>
        <taxon>Sar</taxon>
        <taxon>Stramenopiles</taxon>
        <taxon>Oomycota</taxon>
        <taxon>Peronosporomycetes</taxon>
        <taxon>Peronosporales</taxon>
        <taxon>Peronosporaceae</taxon>
        <taxon>Phytophthora</taxon>
    </lineage>
</organism>
<name>A0A833W0E5_PHYIN</name>
<sequence>MELESTSSVLAANGLSETLDLESMNRERGVDYAALVVNDSHDIVHKQRDDHCEETAHASEKTLDQIEGITVQLPSVLETKDCEVNQQVVEPKLLSSSCKSEAPQKSDTTCEASDSVIGECGSLKDDEELEDEQDSSKNHDGEVEEGVTVASTISSMDEINHVE</sequence>
<feature type="compositionally biased region" description="Polar residues" evidence="1">
    <location>
        <begin position="95"/>
        <end position="112"/>
    </location>
</feature>
<gene>
    <name evidence="2" type="ORF">GN244_ATG11406</name>
</gene>
<dbReference type="Proteomes" id="UP000602510">
    <property type="component" value="Unassembled WGS sequence"/>
</dbReference>
<feature type="region of interest" description="Disordered" evidence="1">
    <location>
        <begin position="95"/>
        <end position="163"/>
    </location>
</feature>
<evidence type="ECO:0000256" key="1">
    <source>
        <dbReference type="SAM" id="MobiDB-lite"/>
    </source>
</evidence>
<dbReference type="AlphaFoldDB" id="A0A833W0E5"/>
<protein>
    <submittedName>
        <fullName evidence="2">Uncharacterized protein</fullName>
    </submittedName>
</protein>
<evidence type="ECO:0000313" key="2">
    <source>
        <dbReference type="EMBL" id="KAF4036694.1"/>
    </source>
</evidence>
<dbReference type="EMBL" id="WSZM01000264">
    <property type="protein sequence ID" value="KAF4036694.1"/>
    <property type="molecule type" value="Genomic_DNA"/>
</dbReference>
<reference evidence="2" key="1">
    <citation type="submission" date="2020-04" db="EMBL/GenBank/DDBJ databases">
        <title>Hybrid Assembly of Korean Phytophthora infestans isolates.</title>
        <authorList>
            <person name="Prokchorchik M."/>
            <person name="Lee Y."/>
            <person name="Seo J."/>
            <person name="Cho J.-H."/>
            <person name="Park Y.-E."/>
            <person name="Jang D.-C."/>
            <person name="Im J.-S."/>
            <person name="Choi J.-G."/>
            <person name="Park H.-J."/>
            <person name="Lee G.-B."/>
            <person name="Lee Y.-G."/>
            <person name="Hong S.-Y."/>
            <person name="Cho K."/>
            <person name="Sohn K.H."/>
        </authorList>
    </citation>
    <scope>NUCLEOTIDE SEQUENCE</scope>
    <source>
        <strain evidence="2">KR_1_A1</strain>
    </source>
</reference>
<evidence type="ECO:0000313" key="3">
    <source>
        <dbReference type="Proteomes" id="UP000602510"/>
    </source>
</evidence>
<proteinExistence type="predicted"/>
<accession>A0A833W0E5</accession>
<comment type="caution">
    <text evidence="2">The sequence shown here is derived from an EMBL/GenBank/DDBJ whole genome shotgun (WGS) entry which is preliminary data.</text>
</comment>
<feature type="compositionally biased region" description="Polar residues" evidence="1">
    <location>
        <begin position="1"/>
        <end position="10"/>
    </location>
</feature>